<name>A0ABQ4SPB0_9HYPH</name>
<evidence type="ECO:0000313" key="5">
    <source>
        <dbReference type="EMBL" id="GJE04126.1"/>
    </source>
</evidence>
<keyword evidence="6" id="KW-1185">Reference proteome</keyword>
<feature type="domain" description="HTH crp-type" evidence="4">
    <location>
        <begin position="161"/>
        <end position="231"/>
    </location>
</feature>
<evidence type="ECO:0000259" key="4">
    <source>
        <dbReference type="PROSITE" id="PS51063"/>
    </source>
</evidence>
<evidence type="ECO:0000256" key="2">
    <source>
        <dbReference type="ARBA" id="ARBA00023125"/>
    </source>
</evidence>
<accession>A0ABQ4SPB0</accession>
<dbReference type="InterPro" id="IPR050397">
    <property type="entry name" value="Env_Response_Regulators"/>
</dbReference>
<dbReference type="Gene3D" id="1.10.10.10">
    <property type="entry name" value="Winged helix-like DNA-binding domain superfamily/Winged helix DNA-binding domain"/>
    <property type="match status" value="1"/>
</dbReference>
<dbReference type="PRINTS" id="PR00034">
    <property type="entry name" value="HTHCRP"/>
</dbReference>
<dbReference type="InterPro" id="IPR036390">
    <property type="entry name" value="WH_DNA-bd_sf"/>
</dbReference>
<dbReference type="Pfam" id="PF13545">
    <property type="entry name" value="HTH_Crp_2"/>
    <property type="match status" value="1"/>
</dbReference>
<dbReference type="SUPFAM" id="SSF51206">
    <property type="entry name" value="cAMP-binding domain-like"/>
    <property type="match status" value="1"/>
</dbReference>
<dbReference type="Proteomes" id="UP001055153">
    <property type="component" value="Unassembled WGS sequence"/>
</dbReference>
<dbReference type="InterPro" id="IPR036388">
    <property type="entry name" value="WH-like_DNA-bd_sf"/>
</dbReference>
<gene>
    <name evidence="5" type="primary">fixK_5</name>
    <name evidence="5" type="ORF">GMJLKIPL_6087</name>
</gene>
<dbReference type="PANTHER" id="PTHR24567:SF75">
    <property type="entry name" value="FUMARATE AND NITRATE REDUCTION REGULATORY PROTEIN"/>
    <property type="match status" value="1"/>
</dbReference>
<dbReference type="InterPro" id="IPR018490">
    <property type="entry name" value="cNMP-bd_dom_sf"/>
</dbReference>
<reference evidence="5" key="2">
    <citation type="submission" date="2021-08" db="EMBL/GenBank/DDBJ databases">
        <authorList>
            <person name="Tani A."/>
            <person name="Ola A."/>
            <person name="Ogura Y."/>
            <person name="Katsura K."/>
            <person name="Hayashi T."/>
        </authorList>
    </citation>
    <scope>NUCLEOTIDE SEQUENCE</scope>
    <source>
        <strain evidence="5">DSM 17168</strain>
    </source>
</reference>
<evidence type="ECO:0000256" key="3">
    <source>
        <dbReference type="ARBA" id="ARBA00023163"/>
    </source>
</evidence>
<dbReference type="InterPro" id="IPR000595">
    <property type="entry name" value="cNMP-bd_dom"/>
</dbReference>
<evidence type="ECO:0000256" key="1">
    <source>
        <dbReference type="ARBA" id="ARBA00023015"/>
    </source>
</evidence>
<dbReference type="PROSITE" id="PS51063">
    <property type="entry name" value="HTH_CRP_2"/>
    <property type="match status" value="1"/>
</dbReference>
<proteinExistence type="predicted"/>
<dbReference type="CDD" id="cd00092">
    <property type="entry name" value="HTH_CRP"/>
    <property type="match status" value="1"/>
</dbReference>
<keyword evidence="3" id="KW-0804">Transcription</keyword>
<dbReference type="RefSeq" id="WP_238241493.1">
    <property type="nucleotide sequence ID" value="NZ_BPQQ01000103.1"/>
</dbReference>
<reference evidence="5" key="1">
    <citation type="journal article" date="2021" name="Front. Microbiol.">
        <title>Comprehensive Comparative Genomics and Phenotyping of Methylobacterium Species.</title>
        <authorList>
            <person name="Alessa O."/>
            <person name="Ogura Y."/>
            <person name="Fujitani Y."/>
            <person name="Takami H."/>
            <person name="Hayashi T."/>
            <person name="Sahin N."/>
            <person name="Tani A."/>
        </authorList>
    </citation>
    <scope>NUCLEOTIDE SEQUENCE</scope>
    <source>
        <strain evidence="5">DSM 17168</strain>
    </source>
</reference>
<dbReference type="PANTHER" id="PTHR24567">
    <property type="entry name" value="CRP FAMILY TRANSCRIPTIONAL REGULATORY PROTEIN"/>
    <property type="match status" value="1"/>
</dbReference>
<dbReference type="Gene3D" id="2.60.120.10">
    <property type="entry name" value="Jelly Rolls"/>
    <property type="match status" value="1"/>
</dbReference>
<dbReference type="SUPFAM" id="SSF46785">
    <property type="entry name" value="Winged helix' DNA-binding domain"/>
    <property type="match status" value="1"/>
</dbReference>
<dbReference type="Pfam" id="PF00027">
    <property type="entry name" value="cNMP_binding"/>
    <property type="match status" value="1"/>
</dbReference>
<sequence>MPRSSDTDALPDAVGCLCSDPRGRRDEDLPCDLRDEEETQRFLLRQAGRRVVAADAVISKGGVSERRCFRVMEGVARLVLIDVDGRRQVTRFAFPGDYFGLSRSERELVAEAASHAVLLEFDAGRLQRLSDCNPHLARQLATAMRSNLGQAMEHVVLLGRKTPRQRLAGFLRMLHRQLGLGDVVPVPMPRTDIADYVGLTPETVSRAFADLRQRKVVDHIDRHLLRVDLPALVMIADGGA</sequence>
<keyword evidence="1" id="KW-0805">Transcription regulation</keyword>
<dbReference type="InterPro" id="IPR012318">
    <property type="entry name" value="HTH_CRP"/>
</dbReference>
<dbReference type="InterPro" id="IPR014710">
    <property type="entry name" value="RmlC-like_jellyroll"/>
</dbReference>
<keyword evidence="2" id="KW-0238">DNA-binding</keyword>
<protein>
    <submittedName>
        <fullName evidence="5">Nitrogen fixation regulation protein FixK</fullName>
    </submittedName>
</protein>
<comment type="caution">
    <text evidence="5">The sequence shown here is derived from an EMBL/GenBank/DDBJ whole genome shotgun (WGS) entry which is preliminary data.</text>
</comment>
<dbReference type="EMBL" id="BPQQ01000103">
    <property type="protein sequence ID" value="GJE04126.1"/>
    <property type="molecule type" value="Genomic_DNA"/>
</dbReference>
<dbReference type="SMART" id="SM00419">
    <property type="entry name" value="HTH_CRP"/>
    <property type="match status" value="1"/>
</dbReference>
<organism evidence="5 6">
    <name type="scientific">Methylobacterium isbiliense</name>
    <dbReference type="NCBI Taxonomy" id="315478"/>
    <lineage>
        <taxon>Bacteria</taxon>
        <taxon>Pseudomonadati</taxon>
        <taxon>Pseudomonadota</taxon>
        <taxon>Alphaproteobacteria</taxon>
        <taxon>Hyphomicrobiales</taxon>
        <taxon>Methylobacteriaceae</taxon>
        <taxon>Methylobacterium</taxon>
    </lineage>
</organism>
<dbReference type="CDD" id="cd00038">
    <property type="entry name" value="CAP_ED"/>
    <property type="match status" value="1"/>
</dbReference>
<evidence type="ECO:0000313" key="6">
    <source>
        <dbReference type="Proteomes" id="UP001055153"/>
    </source>
</evidence>